<organism evidence="3 4">
    <name type="scientific">Apilactobacillus ozensis DSM 23829 = JCM 17196</name>
    <dbReference type="NCBI Taxonomy" id="1423781"/>
    <lineage>
        <taxon>Bacteria</taxon>
        <taxon>Bacillati</taxon>
        <taxon>Bacillota</taxon>
        <taxon>Bacilli</taxon>
        <taxon>Lactobacillales</taxon>
        <taxon>Lactobacillaceae</taxon>
        <taxon>Apilactobacillus</taxon>
    </lineage>
</organism>
<dbReference type="OrthoDB" id="2287221at2"/>
<evidence type="ECO:0000256" key="2">
    <source>
        <dbReference type="SAM" id="SignalP"/>
    </source>
</evidence>
<gene>
    <name evidence="3" type="ORF">FD06_GL000851</name>
</gene>
<dbReference type="AlphaFoldDB" id="A0A0R2AR04"/>
<evidence type="ECO:0008006" key="5">
    <source>
        <dbReference type="Google" id="ProtNLM"/>
    </source>
</evidence>
<feature type="signal peptide" evidence="2">
    <location>
        <begin position="1"/>
        <end position="27"/>
    </location>
</feature>
<evidence type="ECO:0000313" key="3">
    <source>
        <dbReference type="EMBL" id="KRM69678.1"/>
    </source>
</evidence>
<sequence>MKKLSSFVLSVLSILAVFTLFASSSSANEKTFVDISKYNVSNISGNATKGARVSVLLNNKKEVGSTYASKSNGSYKVTLKNLNKGSKLYVYAQTKNSLQKPYIIITLQSNKTVSVKNNTPKVTKQTNHSKKSNSNSTSKLVIKNISGKWQSRLANDNSYEILNFDTKDGFQRDVYKNGKLKNNLVKYAAYSYKHISSDVFEFSYKAKNAKPLYMKFTSNNKFTLSNDKNNFNKNVLYFSRTK</sequence>
<protein>
    <recommendedName>
        <fullName evidence="5">Bacterial Ig domain-containing protein</fullName>
    </recommendedName>
</protein>
<keyword evidence="2" id="KW-0732">Signal</keyword>
<comment type="caution">
    <text evidence="3">The sequence shown here is derived from an EMBL/GenBank/DDBJ whole genome shotgun (WGS) entry which is preliminary data.</text>
</comment>
<reference evidence="3 4" key="1">
    <citation type="journal article" date="2015" name="Genome Announc.">
        <title>Expanding the biotechnology potential of lactobacilli through comparative genomics of 213 strains and associated genera.</title>
        <authorList>
            <person name="Sun Z."/>
            <person name="Harris H.M."/>
            <person name="McCann A."/>
            <person name="Guo C."/>
            <person name="Argimon S."/>
            <person name="Zhang W."/>
            <person name="Yang X."/>
            <person name="Jeffery I.B."/>
            <person name="Cooney J.C."/>
            <person name="Kagawa T.F."/>
            <person name="Liu W."/>
            <person name="Song Y."/>
            <person name="Salvetti E."/>
            <person name="Wrobel A."/>
            <person name="Rasinkangas P."/>
            <person name="Parkhill J."/>
            <person name="Rea M.C."/>
            <person name="O'Sullivan O."/>
            <person name="Ritari J."/>
            <person name="Douillard F.P."/>
            <person name="Paul Ross R."/>
            <person name="Yang R."/>
            <person name="Briner A.E."/>
            <person name="Felis G.E."/>
            <person name="de Vos W.M."/>
            <person name="Barrangou R."/>
            <person name="Klaenhammer T.R."/>
            <person name="Caufield P.W."/>
            <person name="Cui Y."/>
            <person name="Zhang H."/>
            <person name="O'Toole P.W."/>
        </authorList>
    </citation>
    <scope>NUCLEOTIDE SEQUENCE [LARGE SCALE GENOMIC DNA]</scope>
    <source>
        <strain evidence="3 4">DSM 23829</strain>
    </source>
</reference>
<proteinExistence type="predicted"/>
<evidence type="ECO:0000256" key="1">
    <source>
        <dbReference type="SAM" id="MobiDB-lite"/>
    </source>
</evidence>
<accession>A0A0R2AR04</accession>
<evidence type="ECO:0000313" key="4">
    <source>
        <dbReference type="Proteomes" id="UP000052012"/>
    </source>
</evidence>
<dbReference type="STRING" id="1423781.FD06_GL000851"/>
<dbReference type="EMBL" id="AYYQ01000002">
    <property type="protein sequence ID" value="KRM69678.1"/>
    <property type="molecule type" value="Genomic_DNA"/>
</dbReference>
<name>A0A0R2AR04_9LACO</name>
<dbReference type="Proteomes" id="UP000052012">
    <property type="component" value="Unassembled WGS sequence"/>
</dbReference>
<keyword evidence="4" id="KW-1185">Reference proteome</keyword>
<feature type="region of interest" description="Disordered" evidence="1">
    <location>
        <begin position="117"/>
        <end position="138"/>
    </location>
</feature>
<feature type="chain" id="PRO_5006414980" description="Bacterial Ig domain-containing protein" evidence="2">
    <location>
        <begin position="28"/>
        <end position="242"/>
    </location>
</feature>
<dbReference type="RefSeq" id="WP_056965576.1">
    <property type="nucleotide sequence ID" value="NZ_AYYQ01000002.1"/>
</dbReference>
<dbReference type="PATRIC" id="fig|1423781.4.peg.885"/>